<dbReference type="Gene3D" id="3.30.559.10">
    <property type="entry name" value="Chloramphenicol acetyltransferase-like domain"/>
    <property type="match status" value="1"/>
</dbReference>
<dbReference type="Gene3D" id="2.40.50.100">
    <property type="match status" value="1"/>
</dbReference>
<evidence type="ECO:0000259" key="6">
    <source>
        <dbReference type="PROSITE" id="PS50968"/>
    </source>
</evidence>
<proteinExistence type="inferred from homology"/>
<evidence type="ECO:0000313" key="8">
    <source>
        <dbReference type="Proteomes" id="UP001550850"/>
    </source>
</evidence>
<feature type="region of interest" description="Disordered" evidence="5">
    <location>
        <begin position="149"/>
        <end position="182"/>
    </location>
</feature>
<comment type="caution">
    <text evidence="7">The sequence shown here is derived from an EMBL/GenBank/DDBJ whole genome shotgun (WGS) entry which is preliminary data.</text>
</comment>
<dbReference type="CDD" id="cd06849">
    <property type="entry name" value="lipoyl_domain"/>
    <property type="match status" value="1"/>
</dbReference>
<comment type="similarity">
    <text evidence="2 4">Belongs to the 2-oxoacid dehydrogenase family.</text>
</comment>
<dbReference type="InterPro" id="IPR023213">
    <property type="entry name" value="CAT-like_dom_sf"/>
</dbReference>
<evidence type="ECO:0000256" key="2">
    <source>
        <dbReference type="ARBA" id="ARBA00007317"/>
    </source>
</evidence>
<feature type="region of interest" description="Disordered" evidence="5">
    <location>
        <begin position="80"/>
        <end position="112"/>
    </location>
</feature>
<keyword evidence="4" id="KW-0808">Transferase</keyword>
<accession>A0ABV2YHH7</accession>
<evidence type="ECO:0000256" key="1">
    <source>
        <dbReference type="ARBA" id="ARBA00001938"/>
    </source>
</evidence>
<dbReference type="InterPro" id="IPR011053">
    <property type="entry name" value="Single_hybrid_motif"/>
</dbReference>
<dbReference type="RefSeq" id="WP_174721542.1">
    <property type="nucleotide sequence ID" value="NZ_BEVZ01000002.1"/>
</dbReference>
<dbReference type="InterPro" id="IPR003016">
    <property type="entry name" value="2-oxoA_DH_lipoyl-BS"/>
</dbReference>
<dbReference type="SUPFAM" id="SSF51230">
    <property type="entry name" value="Single hybrid motif"/>
    <property type="match status" value="1"/>
</dbReference>
<organism evidence="7 8">
    <name type="scientific">Streptomyces fragilis</name>
    <dbReference type="NCBI Taxonomy" id="67301"/>
    <lineage>
        <taxon>Bacteria</taxon>
        <taxon>Bacillati</taxon>
        <taxon>Actinomycetota</taxon>
        <taxon>Actinomycetes</taxon>
        <taxon>Kitasatosporales</taxon>
        <taxon>Streptomycetaceae</taxon>
        <taxon>Streptomyces</taxon>
    </lineage>
</organism>
<dbReference type="PANTHER" id="PTHR23151">
    <property type="entry name" value="DIHYDROLIPOAMIDE ACETYL/SUCCINYL-TRANSFERASE-RELATED"/>
    <property type="match status" value="1"/>
</dbReference>
<name>A0ABV2YHH7_9ACTN</name>
<protein>
    <recommendedName>
        <fullName evidence="4">Dihydrolipoamide acetyltransferase component of pyruvate dehydrogenase complex</fullName>
        <ecNumber evidence="4">2.3.1.-</ecNumber>
    </recommendedName>
</protein>
<dbReference type="PANTHER" id="PTHR23151:SF90">
    <property type="entry name" value="DIHYDROLIPOYLLYSINE-RESIDUE ACETYLTRANSFERASE COMPONENT OF PYRUVATE DEHYDROGENASE COMPLEX, MITOCHONDRIAL-RELATED"/>
    <property type="match status" value="1"/>
</dbReference>
<dbReference type="PROSITE" id="PS00189">
    <property type="entry name" value="LIPOYL"/>
    <property type="match status" value="1"/>
</dbReference>
<evidence type="ECO:0000256" key="4">
    <source>
        <dbReference type="RuleBase" id="RU003423"/>
    </source>
</evidence>
<dbReference type="Pfam" id="PF00364">
    <property type="entry name" value="Biotin_lipoyl"/>
    <property type="match status" value="1"/>
</dbReference>
<dbReference type="InterPro" id="IPR045257">
    <property type="entry name" value="E2/Pdx1"/>
</dbReference>
<dbReference type="InterPro" id="IPR001078">
    <property type="entry name" value="2-oxoacid_DH_actylTfrase"/>
</dbReference>
<evidence type="ECO:0000256" key="5">
    <source>
        <dbReference type="SAM" id="MobiDB-lite"/>
    </source>
</evidence>
<feature type="domain" description="Lipoyl-binding" evidence="6">
    <location>
        <begin position="1"/>
        <end position="75"/>
    </location>
</feature>
<dbReference type="InterPro" id="IPR000089">
    <property type="entry name" value="Biotin_lipoyl"/>
</dbReference>
<dbReference type="PROSITE" id="PS50968">
    <property type="entry name" value="BIOTINYL_LIPOYL"/>
    <property type="match status" value="1"/>
</dbReference>
<dbReference type="SUPFAM" id="SSF52777">
    <property type="entry name" value="CoA-dependent acyltransferases"/>
    <property type="match status" value="1"/>
</dbReference>
<evidence type="ECO:0000256" key="3">
    <source>
        <dbReference type="ARBA" id="ARBA00022823"/>
    </source>
</evidence>
<keyword evidence="8" id="KW-1185">Reference proteome</keyword>
<keyword evidence="3 4" id="KW-0450">Lipoyl</keyword>
<dbReference type="EMBL" id="JBEZUR010000016">
    <property type="protein sequence ID" value="MEU3555169.1"/>
    <property type="molecule type" value="Genomic_DNA"/>
</dbReference>
<feature type="compositionally biased region" description="Low complexity" evidence="5">
    <location>
        <begin position="159"/>
        <end position="175"/>
    </location>
</feature>
<dbReference type="Proteomes" id="UP001550850">
    <property type="component" value="Unassembled WGS sequence"/>
</dbReference>
<keyword evidence="4" id="KW-0012">Acyltransferase</keyword>
<evidence type="ECO:0000313" key="7">
    <source>
        <dbReference type="EMBL" id="MEU3555169.1"/>
    </source>
</evidence>
<dbReference type="EC" id="2.3.1.-" evidence="4"/>
<comment type="cofactor">
    <cofactor evidence="1 4">
        <name>(R)-lipoate</name>
        <dbReference type="ChEBI" id="CHEBI:83088"/>
    </cofactor>
</comment>
<dbReference type="Pfam" id="PF00198">
    <property type="entry name" value="2-oxoacid_dh"/>
    <property type="match status" value="1"/>
</dbReference>
<reference evidence="7 8" key="1">
    <citation type="submission" date="2024-06" db="EMBL/GenBank/DDBJ databases">
        <title>The Natural Products Discovery Center: Release of the First 8490 Sequenced Strains for Exploring Actinobacteria Biosynthetic Diversity.</title>
        <authorList>
            <person name="Kalkreuter E."/>
            <person name="Kautsar S.A."/>
            <person name="Yang D."/>
            <person name="Bader C.D."/>
            <person name="Teijaro C.N."/>
            <person name="Fluegel L."/>
            <person name="Davis C.M."/>
            <person name="Simpson J.R."/>
            <person name="Lauterbach L."/>
            <person name="Steele A.D."/>
            <person name="Gui C."/>
            <person name="Meng S."/>
            <person name="Li G."/>
            <person name="Viehrig K."/>
            <person name="Ye F."/>
            <person name="Su P."/>
            <person name="Kiefer A.F."/>
            <person name="Nichols A."/>
            <person name="Cepeda A.J."/>
            <person name="Yan W."/>
            <person name="Fan B."/>
            <person name="Jiang Y."/>
            <person name="Adhikari A."/>
            <person name="Zheng C.-J."/>
            <person name="Schuster L."/>
            <person name="Cowan T.M."/>
            <person name="Smanski M.J."/>
            <person name="Chevrette M.G."/>
            <person name="De Carvalho L.P.S."/>
            <person name="Shen B."/>
        </authorList>
    </citation>
    <scope>NUCLEOTIDE SEQUENCE [LARGE SCALE GENOMIC DNA]</scope>
    <source>
        <strain evidence="7 8">NPDC038104</strain>
    </source>
</reference>
<gene>
    <name evidence="7" type="ORF">AB0E65_13280</name>
</gene>
<sequence length="387" mass="40383">MAELLMPKLNNNDTDYVLTAWLVEDGEAVTEGQPVAEVETSKASQEVEAESAGTFRRLVREGARCLPGEVIAELVAEGARPSLPRPPTPAATAASAPPAASAARGSGGPLVTRPAQELADRLGVTAAQLAALDVAVVRTEDVQALADARAAHPGPEPQEPAAAPAAGERAAGEQATGKRRGVPLTRVQKAVARAVELSHRTVPAAYTVVRMDLGPALARARELTREVRRPVGLAELFVQRVAALHAGFPRFFSSIDGTTAIEAEAPHIGVTVDLGEGLYVPCLHDAANLTLRDIATRLTAYRIAATKGGFDERDLTGANFVITLHTDGDVVLAIPFVFPGTACALAVTAPSDGTQAHIGLAYDHRLINGRDAALFLKALKNSVEGLA</sequence>
<feature type="compositionally biased region" description="Low complexity" evidence="5">
    <location>
        <begin position="90"/>
        <end position="104"/>
    </location>
</feature>